<sequence>MRSVRSRDAKSIISFFKGLCEEVWPSGRWSSCRALYVPRSPVADGSRPMVVILAHHVSGPPDLTQLGVHGSVPDLRLLTKGGTPYSRPHLSEAD</sequence>
<accession>A0A016SBB6</accession>
<dbReference type="EMBL" id="JARK01001591">
    <property type="protein sequence ID" value="EYB87940.1"/>
    <property type="molecule type" value="Genomic_DNA"/>
</dbReference>
<organism evidence="1 2">
    <name type="scientific">Ancylostoma ceylanicum</name>
    <dbReference type="NCBI Taxonomy" id="53326"/>
    <lineage>
        <taxon>Eukaryota</taxon>
        <taxon>Metazoa</taxon>
        <taxon>Ecdysozoa</taxon>
        <taxon>Nematoda</taxon>
        <taxon>Chromadorea</taxon>
        <taxon>Rhabditida</taxon>
        <taxon>Rhabditina</taxon>
        <taxon>Rhabditomorpha</taxon>
        <taxon>Strongyloidea</taxon>
        <taxon>Ancylostomatidae</taxon>
        <taxon>Ancylostomatinae</taxon>
        <taxon>Ancylostoma</taxon>
    </lineage>
</organism>
<protein>
    <submittedName>
        <fullName evidence="1">Uncharacterized protein</fullName>
    </submittedName>
</protein>
<dbReference type="OrthoDB" id="5888478at2759"/>
<dbReference type="Proteomes" id="UP000024635">
    <property type="component" value="Unassembled WGS sequence"/>
</dbReference>
<comment type="caution">
    <text evidence="1">The sequence shown here is derived from an EMBL/GenBank/DDBJ whole genome shotgun (WGS) entry which is preliminary data.</text>
</comment>
<evidence type="ECO:0000313" key="2">
    <source>
        <dbReference type="Proteomes" id="UP000024635"/>
    </source>
</evidence>
<evidence type="ECO:0000313" key="1">
    <source>
        <dbReference type="EMBL" id="EYB87940.1"/>
    </source>
</evidence>
<reference evidence="2" key="1">
    <citation type="journal article" date="2015" name="Nat. Genet.">
        <title>The genome and transcriptome of the zoonotic hookworm Ancylostoma ceylanicum identify infection-specific gene families.</title>
        <authorList>
            <person name="Schwarz E.M."/>
            <person name="Hu Y."/>
            <person name="Antoshechkin I."/>
            <person name="Miller M.M."/>
            <person name="Sternberg P.W."/>
            <person name="Aroian R.V."/>
        </authorList>
    </citation>
    <scope>NUCLEOTIDE SEQUENCE</scope>
    <source>
        <strain evidence="2">HY135</strain>
    </source>
</reference>
<name>A0A016SBB6_9BILA</name>
<proteinExistence type="predicted"/>
<keyword evidence="2" id="KW-1185">Reference proteome</keyword>
<dbReference type="AlphaFoldDB" id="A0A016SBB6"/>
<gene>
    <name evidence="1" type="primary">Acey_s0255.g339</name>
    <name evidence="1" type="ORF">Y032_0255g339</name>
</gene>